<dbReference type="PATRIC" id="fig|1423775.4.peg.1388"/>
<evidence type="ECO:0008006" key="3">
    <source>
        <dbReference type="Google" id="ProtNLM"/>
    </source>
</evidence>
<comment type="caution">
    <text evidence="1">The sequence shown here is derived from an EMBL/GenBank/DDBJ whole genome shotgun (WGS) entry which is preliminary data.</text>
</comment>
<protein>
    <recommendedName>
        <fullName evidence="3">Lipoprotein</fullName>
    </recommendedName>
</protein>
<dbReference type="Proteomes" id="UP000051248">
    <property type="component" value="Unassembled WGS sequence"/>
</dbReference>
<dbReference type="OrthoDB" id="2266770at2"/>
<sequence>MRKRLFAILGILFLFIVLSGCGKKDNAQVVDTTKTWYMFQDQGESDVISIRFLKNSKAEVKDIMSLGDSVGINRMNNNNANPSYELDRNGKTIVINASNKVVFKLLKPYKENVYGRHMKGYYVQYQGQTYKFGYITKTDKKSNVTTDNKSKSQSIAYKSMPDHIINVNAGSTPLKNTNMAGNFNFSTIIDYRRTDGNLTVDNNGTYQMTLTEHAAQPDTETTDSKVVMATTIESGQVQSMYGKVYLVPKNFLTIEYYFHGQNQNNLLPKSVNLKVSSKATGNQIDRARTRIEISDGQMYLFSSDFTVRKQTAQKVANGNYLTKSDKSQVSLRDAITQTYQVYKDNKTNPVKSNADFMQLAAAISDNHDKKLGNIAVDFGGKYGIDQVPTDYQGVDIDGNKQPLMQYLFLVTPATYKENGPTITTNQGKFLIYGMLNNRLFLLKQPDKDSTTVTWTLVNGVSLKVPKLKFTLD</sequence>
<proteinExistence type="predicted"/>
<name>A0A0R1K629_9LACO</name>
<organism evidence="1 2">
    <name type="scientific">Companilactobacillus nodensis DSM 19682 = JCM 14932 = NBRC 107160</name>
    <dbReference type="NCBI Taxonomy" id="1423775"/>
    <lineage>
        <taxon>Bacteria</taxon>
        <taxon>Bacillati</taxon>
        <taxon>Bacillota</taxon>
        <taxon>Bacilli</taxon>
        <taxon>Lactobacillales</taxon>
        <taxon>Lactobacillaceae</taxon>
        <taxon>Companilactobacillus</taxon>
    </lineage>
</organism>
<dbReference type="PROSITE" id="PS51257">
    <property type="entry name" value="PROKAR_LIPOPROTEIN"/>
    <property type="match status" value="1"/>
</dbReference>
<dbReference type="EMBL" id="AZDZ01000019">
    <property type="protein sequence ID" value="KRK78997.1"/>
    <property type="molecule type" value="Genomic_DNA"/>
</dbReference>
<keyword evidence="2" id="KW-1185">Reference proteome</keyword>
<reference evidence="1 2" key="1">
    <citation type="journal article" date="2015" name="Genome Announc.">
        <title>Expanding the biotechnology potential of lactobacilli through comparative genomics of 213 strains and associated genera.</title>
        <authorList>
            <person name="Sun Z."/>
            <person name="Harris H.M."/>
            <person name="McCann A."/>
            <person name="Guo C."/>
            <person name="Argimon S."/>
            <person name="Zhang W."/>
            <person name="Yang X."/>
            <person name="Jeffery I.B."/>
            <person name="Cooney J.C."/>
            <person name="Kagawa T.F."/>
            <person name="Liu W."/>
            <person name="Song Y."/>
            <person name="Salvetti E."/>
            <person name="Wrobel A."/>
            <person name="Rasinkangas P."/>
            <person name="Parkhill J."/>
            <person name="Rea M.C."/>
            <person name="O'Sullivan O."/>
            <person name="Ritari J."/>
            <person name="Douillard F.P."/>
            <person name="Paul Ross R."/>
            <person name="Yang R."/>
            <person name="Briner A.E."/>
            <person name="Felis G.E."/>
            <person name="de Vos W.M."/>
            <person name="Barrangou R."/>
            <person name="Klaenhammer T.R."/>
            <person name="Caufield P.W."/>
            <person name="Cui Y."/>
            <person name="Zhang H."/>
            <person name="O'Toole P.W."/>
        </authorList>
    </citation>
    <scope>NUCLEOTIDE SEQUENCE [LARGE SCALE GENOMIC DNA]</scope>
    <source>
        <strain evidence="1 2">DSM 19682</strain>
    </source>
</reference>
<dbReference type="RefSeq" id="WP_025025124.1">
    <property type="nucleotide sequence ID" value="NZ_AZDZ01000019.1"/>
</dbReference>
<accession>A0A0R1K629</accession>
<evidence type="ECO:0000313" key="1">
    <source>
        <dbReference type="EMBL" id="KRK78997.1"/>
    </source>
</evidence>
<evidence type="ECO:0000313" key="2">
    <source>
        <dbReference type="Proteomes" id="UP000051248"/>
    </source>
</evidence>
<gene>
    <name evidence="1" type="ORF">FD03_GL001358</name>
</gene>
<dbReference type="AlphaFoldDB" id="A0A0R1K629"/>
<dbReference type="eggNOG" id="ENOG50309QY">
    <property type="taxonomic scope" value="Bacteria"/>
</dbReference>
<dbReference type="STRING" id="1423775.FD03_GL001358"/>